<dbReference type="InterPro" id="IPR023166">
    <property type="entry name" value="BaiN-like_dom_sf"/>
</dbReference>
<organism evidence="7 8">
    <name type="scientific">Scytonema millei VB511283</name>
    <dbReference type="NCBI Taxonomy" id="1245923"/>
    <lineage>
        <taxon>Bacteria</taxon>
        <taxon>Bacillati</taxon>
        <taxon>Cyanobacteriota</taxon>
        <taxon>Cyanophyceae</taxon>
        <taxon>Nostocales</taxon>
        <taxon>Scytonemataceae</taxon>
        <taxon>Scytonema</taxon>
    </lineage>
</organism>
<evidence type="ECO:0000313" key="7">
    <source>
        <dbReference type="EMBL" id="NHC36513.1"/>
    </source>
</evidence>
<dbReference type="InterPro" id="IPR036188">
    <property type="entry name" value="FAD/NAD-bd_sf"/>
</dbReference>
<feature type="domain" description="RsdA/BaiN/AoA(So)-like Rossmann fold-like" evidence="5">
    <location>
        <begin position="4"/>
        <end position="145"/>
    </location>
</feature>
<dbReference type="InterPro" id="IPR004792">
    <property type="entry name" value="BaiN-like"/>
</dbReference>
<evidence type="ECO:0000256" key="1">
    <source>
        <dbReference type="ARBA" id="ARBA00001974"/>
    </source>
</evidence>
<protein>
    <submittedName>
        <fullName evidence="7">NAD(P)/FAD-dependent oxidoreductase</fullName>
    </submittedName>
</protein>
<proteinExistence type="predicted"/>
<dbReference type="Pfam" id="PF22780">
    <property type="entry name" value="HI0933_like_1st"/>
    <property type="match status" value="1"/>
</dbReference>
<comment type="caution">
    <text evidence="7">The sequence shown here is derived from an EMBL/GenBank/DDBJ whole genome shotgun (WGS) entry which is preliminary data.</text>
</comment>
<dbReference type="PROSITE" id="PS51257">
    <property type="entry name" value="PROKAR_LIPOPROTEIN"/>
    <property type="match status" value="1"/>
</dbReference>
<evidence type="ECO:0000259" key="6">
    <source>
        <dbReference type="Pfam" id="PF22780"/>
    </source>
</evidence>
<dbReference type="Gene3D" id="2.40.30.10">
    <property type="entry name" value="Translation factors"/>
    <property type="match status" value="1"/>
</dbReference>
<evidence type="ECO:0000256" key="3">
    <source>
        <dbReference type="ARBA" id="ARBA00022827"/>
    </source>
</evidence>
<dbReference type="SUPFAM" id="SSF51905">
    <property type="entry name" value="FAD/NAD(P)-binding domain"/>
    <property type="match status" value="1"/>
</dbReference>
<keyword evidence="4" id="KW-0732">Signal</keyword>
<dbReference type="Gene3D" id="1.10.8.260">
    <property type="entry name" value="HI0933 insert domain-like"/>
    <property type="match status" value="1"/>
</dbReference>
<feature type="domain" description="RsdA/BaiN/AoA(So)-like insert" evidence="6">
    <location>
        <begin position="232"/>
        <end position="397"/>
    </location>
</feature>
<feature type="chain" id="PRO_5040893100" evidence="4">
    <location>
        <begin position="23"/>
        <end position="457"/>
    </location>
</feature>
<dbReference type="SUPFAM" id="SSF160996">
    <property type="entry name" value="HI0933 insert domain-like"/>
    <property type="match status" value="1"/>
</dbReference>
<accession>A0A9X5E839</accession>
<keyword evidence="2" id="KW-0285">Flavoprotein</keyword>
<dbReference type="PANTHER" id="PTHR42887">
    <property type="entry name" value="OS12G0638800 PROTEIN"/>
    <property type="match status" value="1"/>
</dbReference>
<name>A0A9X5E839_9CYAN</name>
<keyword evidence="3" id="KW-0274">FAD</keyword>
<dbReference type="OrthoDB" id="9773233at2"/>
<feature type="domain" description="RsdA/BaiN/AoA(So)-like Rossmann fold-like" evidence="5">
    <location>
        <begin position="177"/>
        <end position="450"/>
    </location>
</feature>
<dbReference type="RefSeq" id="WP_039716044.1">
    <property type="nucleotide sequence ID" value="NZ_JTJC03000005.1"/>
</dbReference>
<gene>
    <name evidence="7" type="ORF">QH73_0018015</name>
</gene>
<dbReference type="InterPro" id="IPR057661">
    <property type="entry name" value="RsdA/BaiN/AoA(So)_Rossmann"/>
</dbReference>
<dbReference type="Gene3D" id="3.50.50.60">
    <property type="entry name" value="FAD/NAD(P)-binding domain"/>
    <property type="match status" value="2"/>
</dbReference>
<comment type="cofactor">
    <cofactor evidence="1">
        <name>FAD</name>
        <dbReference type="ChEBI" id="CHEBI:57692"/>
    </cofactor>
</comment>
<dbReference type="InterPro" id="IPR055178">
    <property type="entry name" value="RsdA/BaiN/AoA(So)-like_dom"/>
</dbReference>
<dbReference type="NCBIfam" id="TIGR00275">
    <property type="entry name" value="aminoacetone oxidase family FAD-binding enzyme"/>
    <property type="match status" value="1"/>
</dbReference>
<sequence>MQLKVIVIGGGAAGFFSAIACAENHPHTEVTLLEAGRQPLTKVLISGGGRCNVTHACFDPAALVQNYPRGGKALRGAFTRFQSQDTVDWFARRGVQLKTEADGRMFPITDNSETIIECLIHAAAKAGVKVRTNAAVAAVSVVSCQLSVISEERKRGTGNGEQRAEKAEEVEEEVFNRQMSTVNCQPTTNSKFEVELKSGEVLECDRLLLATGSNMAGYRIARSLGHQIEPPVPSLFTFNVLDKSLRELAGVSMNPVHLRLLTDSKTKLEQTGALLITHWGLSGPAVLKLSAWGARALHDCHYQAKLLVNWLPELDRETLRSQILSVKTAQPKKAIASYRGVNVLPHRLWQYLIVRAGIAPEDRWAGISNKEIDRLIQEIAQAEYLIQGKGAFKEEFVTCGGVKLKEVDFKTMQSRLVPGLYFAGEILDIDGVTGGFNFQSAWTTAWLAGQAMGNSSQ</sequence>
<evidence type="ECO:0000256" key="2">
    <source>
        <dbReference type="ARBA" id="ARBA00022630"/>
    </source>
</evidence>
<dbReference type="Pfam" id="PF03486">
    <property type="entry name" value="HI0933_like"/>
    <property type="match status" value="2"/>
</dbReference>
<feature type="signal peptide" evidence="4">
    <location>
        <begin position="1"/>
        <end position="22"/>
    </location>
</feature>
<evidence type="ECO:0000256" key="4">
    <source>
        <dbReference type="SAM" id="SignalP"/>
    </source>
</evidence>
<evidence type="ECO:0000313" key="8">
    <source>
        <dbReference type="Proteomes" id="UP000031532"/>
    </source>
</evidence>
<keyword evidence="8" id="KW-1185">Reference proteome</keyword>
<dbReference type="AlphaFoldDB" id="A0A9X5E839"/>
<dbReference type="Proteomes" id="UP000031532">
    <property type="component" value="Unassembled WGS sequence"/>
</dbReference>
<dbReference type="PANTHER" id="PTHR42887:SF2">
    <property type="entry name" value="OS12G0638800 PROTEIN"/>
    <property type="match status" value="1"/>
</dbReference>
<evidence type="ECO:0000259" key="5">
    <source>
        <dbReference type="Pfam" id="PF03486"/>
    </source>
</evidence>
<dbReference type="PRINTS" id="PR00368">
    <property type="entry name" value="FADPNR"/>
</dbReference>
<dbReference type="EMBL" id="JTJC03000005">
    <property type="protein sequence ID" value="NHC36513.1"/>
    <property type="molecule type" value="Genomic_DNA"/>
</dbReference>
<reference evidence="7 8" key="1">
    <citation type="journal article" date="2015" name="Genome Announc.">
        <title>Draft Genome Sequence of the Terrestrial Cyanobacterium Scytonema millei VB511283, Isolated from Eastern India.</title>
        <authorList>
            <person name="Sen D."/>
            <person name="Chandrababunaidu M.M."/>
            <person name="Singh D."/>
            <person name="Sanghi N."/>
            <person name="Ghorai A."/>
            <person name="Mishra G.P."/>
            <person name="Madduluri M."/>
            <person name="Adhikary S.P."/>
            <person name="Tripathy S."/>
        </authorList>
    </citation>
    <scope>NUCLEOTIDE SEQUENCE [LARGE SCALE GENOMIC DNA]</scope>
    <source>
        <strain evidence="7 8">VB511283</strain>
    </source>
</reference>